<comment type="catalytic activity">
    <reaction evidence="18">
        <text>alpha-ribazole 5'-phosphate + adenosylcob(III)inamide-GDP = adenosylcob(III)alamin 5'-phosphate + GMP + H(+)</text>
        <dbReference type="Rhea" id="RHEA:23560"/>
        <dbReference type="ChEBI" id="CHEBI:15378"/>
        <dbReference type="ChEBI" id="CHEBI:57918"/>
        <dbReference type="ChEBI" id="CHEBI:58115"/>
        <dbReference type="ChEBI" id="CHEBI:60487"/>
        <dbReference type="ChEBI" id="CHEBI:60493"/>
        <dbReference type="EC" id="2.7.8.26"/>
    </reaction>
</comment>
<evidence type="ECO:0000256" key="7">
    <source>
        <dbReference type="ARBA" id="ARBA00022475"/>
    </source>
</evidence>
<feature type="transmembrane region" description="Helical" evidence="19">
    <location>
        <begin position="166"/>
        <end position="188"/>
    </location>
</feature>
<evidence type="ECO:0000256" key="18">
    <source>
        <dbReference type="ARBA" id="ARBA00049504"/>
    </source>
</evidence>
<feature type="transmembrane region" description="Helical" evidence="19">
    <location>
        <begin position="195"/>
        <end position="216"/>
    </location>
</feature>
<proteinExistence type="inferred from homology"/>
<evidence type="ECO:0000256" key="10">
    <source>
        <dbReference type="ARBA" id="ARBA00022692"/>
    </source>
</evidence>
<evidence type="ECO:0000313" key="20">
    <source>
        <dbReference type="EMBL" id="VAX34190.1"/>
    </source>
</evidence>
<comment type="subcellular location">
    <subcellularLocation>
        <location evidence="2">Cell membrane</location>
        <topology evidence="2">Multi-pass membrane protein</topology>
    </subcellularLocation>
</comment>
<evidence type="ECO:0000256" key="11">
    <source>
        <dbReference type="ARBA" id="ARBA00022842"/>
    </source>
</evidence>
<keyword evidence="8" id="KW-0169">Cobalamin biosynthesis</keyword>
<evidence type="ECO:0000256" key="19">
    <source>
        <dbReference type="SAM" id="Phobius"/>
    </source>
</evidence>
<comment type="similarity">
    <text evidence="4">Belongs to the CobS family.</text>
</comment>
<gene>
    <name evidence="20" type="ORF">MNBD_NITROSPIRAE03-328</name>
</gene>
<evidence type="ECO:0000256" key="16">
    <source>
        <dbReference type="ARBA" id="ARBA00032853"/>
    </source>
</evidence>
<organism evidence="20">
    <name type="scientific">hydrothermal vent metagenome</name>
    <dbReference type="NCBI Taxonomy" id="652676"/>
    <lineage>
        <taxon>unclassified sequences</taxon>
        <taxon>metagenomes</taxon>
        <taxon>ecological metagenomes</taxon>
    </lineage>
</organism>
<evidence type="ECO:0000256" key="14">
    <source>
        <dbReference type="ARBA" id="ARBA00025228"/>
    </source>
</evidence>
<evidence type="ECO:0000256" key="4">
    <source>
        <dbReference type="ARBA" id="ARBA00010561"/>
    </source>
</evidence>
<dbReference type="EC" id="2.7.8.26" evidence="5"/>
<sequence>MKGFLLALQFLTILPVRLRGRISERDVGKSTAFFPLAGLIKGGLLVLAYKAFDPFFPAAITAALLLVVSILINGGFHLDGLADTFDAIASGKPRQGKLDIMKDSTTGPIGVTAIVLVLLLKYLLILELFLISPMPYLLLFPVIGAWSMVAAIFHGTSARKDGLGHLLISETGGVQFVVSVVIVMVVFVSGRYLPFNYLAFPSIPISALLLTAAYLFTLPLMKFFARHFSGLTGDNLGAICELNEVFFLLIIAGVYGG</sequence>
<comment type="catalytic activity">
    <reaction evidence="17">
        <text>alpha-ribazole + adenosylcob(III)inamide-GDP = adenosylcob(III)alamin + GMP + H(+)</text>
        <dbReference type="Rhea" id="RHEA:16049"/>
        <dbReference type="ChEBI" id="CHEBI:10329"/>
        <dbReference type="ChEBI" id="CHEBI:15378"/>
        <dbReference type="ChEBI" id="CHEBI:18408"/>
        <dbReference type="ChEBI" id="CHEBI:58115"/>
        <dbReference type="ChEBI" id="CHEBI:60487"/>
        <dbReference type="EC" id="2.7.8.26"/>
    </reaction>
</comment>
<dbReference type="PANTHER" id="PTHR34148">
    <property type="entry name" value="ADENOSYLCOBINAMIDE-GDP RIBAZOLETRANSFERASE"/>
    <property type="match status" value="1"/>
</dbReference>
<evidence type="ECO:0000256" key="8">
    <source>
        <dbReference type="ARBA" id="ARBA00022573"/>
    </source>
</evidence>
<keyword evidence="10 19" id="KW-0812">Transmembrane</keyword>
<dbReference type="InterPro" id="IPR003805">
    <property type="entry name" value="CobS"/>
</dbReference>
<comment type="function">
    <text evidence="14">Joins adenosylcobinamide-GDP and alpha-ribazole to generate adenosylcobalamin (Ado-cobalamin). Also synthesizes adenosylcobalamin 5'-phosphate from adenosylcobinamide-GDP and alpha-ribazole 5'-phosphate.</text>
</comment>
<protein>
    <recommendedName>
        <fullName evidence="6">Adenosylcobinamide-GDP ribazoletransferase</fullName>
        <ecNumber evidence="5">2.7.8.26</ecNumber>
    </recommendedName>
    <alternativeName>
        <fullName evidence="16">Cobalamin synthase</fullName>
    </alternativeName>
    <alternativeName>
        <fullName evidence="15">Cobalamin-5'-phosphate synthase</fullName>
    </alternativeName>
</protein>
<keyword evidence="9 20" id="KW-0808">Transferase</keyword>
<dbReference type="HAMAP" id="MF_00719">
    <property type="entry name" value="CobS"/>
    <property type="match status" value="1"/>
</dbReference>
<reference evidence="20" key="1">
    <citation type="submission" date="2018-06" db="EMBL/GenBank/DDBJ databases">
        <authorList>
            <person name="Zhirakovskaya E."/>
        </authorList>
    </citation>
    <scope>NUCLEOTIDE SEQUENCE</scope>
</reference>
<keyword evidence="13 19" id="KW-0472">Membrane</keyword>
<keyword evidence="11" id="KW-0460">Magnesium</keyword>
<evidence type="ECO:0000256" key="1">
    <source>
        <dbReference type="ARBA" id="ARBA00001946"/>
    </source>
</evidence>
<evidence type="ECO:0000256" key="9">
    <source>
        <dbReference type="ARBA" id="ARBA00022679"/>
    </source>
</evidence>
<evidence type="ECO:0000256" key="2">
    <source>
        <dbReference type="ARBA" id="ARBA00004651"/>
    </source>
</evidence>
<evidence type="ECO:0000256" key="5">
    <source>
        <dbReference type="ARBA" id="ARBA00013200"/>
    </source>
</evidence>
<dbReference type="GO" id="GO:0005886">
    <property type="term" value="C:plasma membrane"/>
    <property type="evidence" value="ECO:0007669"/>
    <property type="project" value="UniProtKB-SubCell"/>
</dbReference>
<evidence type="ECO:0000256" key="13">
    <source>
        <dbReference type="ARBA" id="ARBA00023136"/>
    </source>
</evidence>
<evidence type="ECO:0000256" key="6">
    <source>
        <dbReference type="ARBA" id="ARBA00015850"/>
    </source>
</evidence>
<evidence type="ECO:0000256" key="17">
    <source>
        <dbReference type="ARBA" id="ARBA00048623"/>
    </source>
</evidence>
<dbReference type="NCBIfam" id="TIGR00317">
    <property type="entry name" value="cobS"/>
    <property type="match status" value="1"/>
</dbReference>
<dbReference type="UniPathway" id="UPA00148">
    <property type="reaction ID" value="UER00238"/>
</dbReference>
<feature type="transmembrane region" description="Helical" evidence="19">
    <location>
        <begin position="30"/>
        <end position="48"/>
    </location>
</feature>
<dbReference type="PANTHER" id="PTHR34148:SF1">
    <property type="entry name" value="ADENOSYLCOBINAMIDE-GDP RIBAZOLETRANSFERASE"/>
    <property type="match status" value="1"/>
</dbReference>
<evidence type="ECO:0000256" key="12">
    <source>
        <dbReference type="ARBA" id="ARBA00022989"/>
    </source>
</evidence>
<feature type="transmembrane region" description="Helical" evidence="19">
    <location>
        <begin position="236"/>
        <end position="255"/>
    </location>
</feature>
<keyword evidence="12 19" id="KW-1133">Transmembrane helix</keyword>
<comment type="pathway">
    <text evidence="3">Cofactor biosynthesis; adenosylcobalamin biosynthesis; adenosylcobalamin from cob(II)yrinate a,c-diamide: step 7/7.</text>
</comment>
<dbReference type="AlphaFoldDB" id="A0A3B1DGZ0"/>
<dbReference type="GO" id="GO:0009236">
    <property type="term" value="P:cobalamin biosynthetic process"/>
    <property type="evidence" value="ECO:0007669"/>
    <property type="project" value="UniProtKB-UniPathway"/>
</dbReference>
<evidence type="ECO:0000256" key="3">
    <source>
        <dbReference type="ARBA" id="ARBA00004663"/>
    </source>
</evidence>
<feature type="transmembrane region" description="Helical" evidence="19">
    <location>
        <begin position="55"/>
        <end position="76"/>
    </location>
</feature>
<dbReference type="GO" id="GO:0008818">
    <property type="term" value="F:cobalamin 5'-phosphate synthase activity"/>
    <property type="evidence" value="ECO:0007669"/>
    <property type="project" value="InterPro"/>
</dbReference>
<comment type="cofactor">
    <cofactor evidence="1">
        <name>Mg(2+)</name>
        <dbReference type="ChEBI" id="CHEBI:18420"/>
    </cofactor>
</comment>
<dbReference type="GO" id="GO:0051073">
    <property type="term" value="F:adenosylcobinamide-GDP ribazoletransferase activity"/>
    <property type="evidence" value="ECO:0007669"/>
    <property type="project" value="UniProtKB-EC"/>
</dbReference>
<name>A0A3B1DGZ0_9ZZZZ</name>
<keyword evidence="7" id="KW-1003">Cell membrane</keyword>
<dbReference type="Pfam" id="PF02654">
    <property type="entry name" value="CobS"/>
    <property type="match status" value="1"/>
</dbReference>
<evidence type="ECO:0000256" key="15">
    <source>
        <dbReference type="ARBA" id="ARBA00032605"/>
    </source>
</evidence>
<dbReference type="EMBL" id="UOGI01000268">
    <property type="protein sequence ID" value="VAX34190.1"/>
    <property type="molecule type" value="Genomic_DNA"/>
</dbReference>
<accession>A0A3B1DGZ0</accession>
<feature type="transmembrane region" description="Helical" evidence="19">
    <location>
        <begin position="136"/>
        <end position="154"/>
    </location>
</feature>
<feature type="transmembrane region" description="Helical" evidence="19">
    <location>
        <begin position="109"/>
        <end position="129"/>
    </location>
</feature>